<evidence type="ECO:0000256" key="7">
    <source>
        <dbReference type="ARBA" id="ARBA00040154"/>
    </source>
</evidence>
<dbReference type="SMART" id="SM00320">
    <property type="entry name" value="WD40"/>
    <property type="match status" value="7"/>
</dbReference>
<dbReference type="Pfam" id="PF00400">
    <property type="entry name" value="WD40"/>
    <property type="match status" value="1"/>
</dbReference>
<keyword evidence="5" id="KW-0677">Repeat</keyword>
<evidence type="ECO:0000256" key="5">
    <source>
        <dbReference type="ARBA" id="ARBA00022737"/>
    </source>
</evidence>
<dbReference type="SUPFAM" id="SSF50978">
    <property type="entry name" value="WD40 repeat-like"/>
    <property type="match status" value="2"/>
</dbReference>
<evidence type="ECO:0000256" key="4">
    <source>
        <dbReference type="ARBA" id="ARBA00022694"/>
    </source>
</evidence>
<comment type="caution">
    <text evidence="8">The sequence shown here is derived from an EMBL/GenBank/DDBJ whole genome shotgun (WGS) entry which is preliminary data.</text>
</comment>
<proteinExistence type="inferred from homology"/>
<name>A0A8S4NN45_OWEFU</name>
<protein>
    <recommendedName>
        <fullName evidence="7">tRNA (34-2'-O)-methyltransferase regulator WDR6</fullName>
    </recommendedName>
</protein>
<keyword evidence="9" id="KW-1185">Reference proteome</keyword>
<dbReference type="Proteomes" id="UP000749559">
    <property type="component" value="Unassembled WGS sequence"/>
</dbReference>
<gene>
    <name evidence="8" type="ORF">OFUS_LOCUS9415</name>
</gene>
<dbReference type="PANTHER" id="PTHR14344">
    <property type="entry name" value="WD REPEAT PROTEIN"/>
    <property type="match status" value="1"/>
</dbReference>
<keyword evidence="3" id="KW-0853">WD repeat</keyword>
<evidence type="ECO:0000256" key="3">
    <source>
        <dbReference type="ARBA" id="ARBA00022574"/>
    </source>
</evidence>
<evidence type="ECO:0000256" key="6">
    <source>
        <dbReference type="ARBA" id="ARBA00038255"/>
    </source>
</evidence>
<accession>A0A8S4NN45</accession>
<evidence type="ECO:0000256" key="2">
    <source>
        <dbReference type="ARBA" id="ARBA00022490"/>
    </source>
</evidence>
<dbReference type="Gene3D" id="2.130.10.10">
    <property type="entry name" value="YVTN repeat-like/Quinoprotein amine dehydrogenase"/>
    <property type="match status" value="3"/>
</dbReference>
<dbReference type="OrthoDB" id="5594999at2759"/>
<dbReference type="AlphaFoldDB" id="A0A8S4NN45"/>
<dbReference type="InterPro" id="IPR015943">
    <property type="entry name" value="WD40/YVTN_repeat-like_dom_sf"/>
</dbReference>
<dbReference type="PANTHER" id="PTHR14344:SF3">
    <property type="entry name" value="WD REPEAT-CONTAINING PROTEIN 6"/>
    <property type="match status" value="1"/>
</dbReference>
<keyword evidence="4" id="KW-0819">tRNA processing</keyword>
<comment type="similarity">
    <text evidence="6">Belongs to the WD repeat WDR6 family.</text>
</comment>
<organism evidence="8 9">
    <name type="scientific">Owenia fusiformis</name>
    <name type="common">Polychaete worm</name>
    <dbReference type="NCBI Taxonomy" id="6347"/>
    <lineage>
        <taxon>Eukaryota</taxon>
        <taxon>Metazoa</taxon>
        <taxon>Spiralia</taxon>
        <taxon>Lophotrochozoa</taxon>
        <taxon>Annelida</taxon>
        <taxon>Polychaeta</taxon>
        <taxon>Sedentaria</taxon>
        <taxon>Canalipalpata</taxon>
        <taxon>Sabellida</taxon>
        <taxon>Oweniida</taxon>
        <taxon>Oweniidae</taxon>
        <taxon>Owenia</taxon>
    </lineage>
</organism>
<reference evidence="8" key="1">
    <citation type="submission" date="2022-03" db="EMBL/GenBank/DDBJ databases">
        <authorList>
            <person name="Martin C."/>
        </authorList>
    </citation>
    <scope>NUCLEOTIDE SEQUENCE</scope>
</reference>
<dbReference type="GO" id="GO:0005737">
    <property type="term" value="C:cytoplasm"/>
    <property type="evidence" value="ECO:0007669"/>
    <property type="project" value="UniProtKB-SubCell"/>
</dbReference>
<comment type="subcellular location">
    <subcellularLocation>
        <location evidence="1">Cytoplasm</location>
    </subcellularLocation>
</comment>
<dbReference type="GO" id="GO:0030488">
    <property type="term" value="P:tRNA methylation"/>
    <property type="evidence" value="ECO:0007669"/>
    <property type="project" value="TreeGrafter"/>
</dbReference>
<dbReference type="EMBL" id="CAIIXF020000005">
    <property type="protein sequence ID" value="CAH1783035.1"/>
    <property type="molecule type" value="Genomic_DNA"/>
</dbReference>
<evidence type="ECO:0000256" key="1">
    <source>
        <dbReference type="ARBA" id="ARBA00004496"/>
    </source>
</evidence>
<evidence type="ECO:0000313" key="9">
    <source>
        <dbReference type="Proteomes" id="UP000749559"/>
    </source>
</evidence>
<dbReference type="InterPro" id="IPR036322">
    <property type="entry name" value="WD40_repeat_dom_sf"/>
</dbReference>
<sequence length="700" mass="77553">MLVLAVCGSVILVNKQGTKIQGVTLFEKHIYTGKVFSVKWLSEESVLTSGPEGEIIRWSVDANLGEVERKDVWILPTSKQRWTSAATWIQQYELLIVGDRVGSVHVYKKSEKNAVQSFFKVHGQGGTTDVHYHQGSVYTAGRDGCYRQYSITQNATLHLLYHQKVAKGFEWIERLIFSNSQMSVLGFHNDKFVCYDVANSERKVALQCGGGHRAWDYSQRGTDVRFVCVKAGTVQLHRATINTAHKTLKSSLHGRELTCVKHLCSIQTPGGTTVSVCVTGSEDTFINIVAINQNDDDLCQLTVKERLQGHVSSVRCLATSPSAISIDKKCVETSSTTSPHSMILFSGGGRAQIKVWCINIFTAMSSISENGTKNNAREVQCQYELLTSYTMSQSLKRQKHWRSTQVDSNPETRFMDVTACNLGESLKNDDLHGFHFLAAGCSDGFLRFYSFQEKTNNLTLVGDSDFHQHCVLTIGHEVITIDGAPSLIVYSGGTDGKIALWDISKIFSKTTEKSELTLDADISPVLILPAHQSGVNSICIRQVHDSEYVVASGGDDNSLAIHLLTATQKSESLQRNTFQLTLSVIKRCVQLSAHGAQITGIQALEGGDIITASIDQRLNVWRISPDFKKIDCILSRYVSVADIASMDLSNVNITNEDSSSKWQDQTVVVCGEGFQLLKLRGIVVKRTHHKENTTYGKYYI</sequence>
<dbReference type="InterPro" id="IPR001680">
    <property type="entry name" value="WD40_rpt"/>
</dbReference>
<evidence type="ECO:0000313" key="8">
    <source>
        <dbReference type="EMBL" id="CAH1783035.1"/>
    </source>
</evidence>
<dbReference type="InterPro" id="IPR051973">
    <property type="entry name" value="tRNA_Anticodon_Mtase-Reg"/>
</dbReference>
<keyword evidence="2" id="KW-0963">Cytoplasm</keyword>